<gene>
    <name evidence="1" type="ORF">MIZ03_4046</name>
</gene>
<organism evidence="1 2">
    <name type="scientific">Rhodoferax lithotrophicus</name>
    <dbReference type="NCBI Taxonomy" id="2798804"/>
    <lineage>
        <taxon>Bacteria</taxon>
        <taxon>Pseudomonadati</taxon>
        <taxon>Pseudomonadota</taxon>
        <taxon>Betaproteobacteria</taxon>
        <taxon>Burkholderiales</taxon>
        <taxon>Comamonadaceae</taxon>
        <taxon>Rhodoferax</taxon>
    </lineage>
</organism>
<keyword evidence="2" id="KW-1185">Reference proteome</keyword>
<evidence type="ECO:0000313" key="2">
    <source>
        <dbReference type="Proteomes" id="UP000824366"/>
    </source>
</evidence>
<dbReference type="EMBL" id="AP024238">
    <property type="protein sequence ID" value="BCO29134.1"/>
    <property type="molecule type" value="Genomic_DNA"/>
</dbReference>
<evidence type="ECO:0000313" key="1">
    <source>
        <dbReference type="EMBL" id="BCO29134.1"/>
    </source>
</evidence>
<accession>A0ABN6DDT0</accession>
<sequence length="46" mass="5226">MDWQAICILHFKKIRSLQKNYKMQFSGQGYHLVGGAVMAADRLASL</sequence>
<reference evidence="1 2" key="1">
    <citation type="journal article" date="2021" name="Microbiol. Spectr.">
        <title>A Single Bacterium Capable of Oxidation and Reduction of Iron at Circumneutral pH.</title>
        <authorList>
            <person name="Kato S."/>
            <person name="Ohkuma M."/>
        </authorList>
    </citation>
    <scope>NUCLEOTIDE SEQUENCE [LARGE SCALE GENOMIC DNA]</scope>
    <source>
        <strain evidence="1 2">MIZ03</strain>
    </source>
</reference>
<protein>
    <submittedName>
        <fullName evidence="1">Uncharacterized protein</fullName>
    </submittedName>
</protein>
<proteinExistence type="predicted"/>
<name>A0ABN6DDT0_9BURK</name>
<dbReference type="Proteomes" id="UP000824366">
    <property type="component" value="Chromosome"/>
</dbReference>